<evidence type="ECO:0000256" key="7">
    <source>
        <dbReference type="ARBA" id="ARBA00022777"/>
    </source>
</evidence>
<dbReference type="CDD" id="cd01672">
    <property type="entry name" value="TMPK"/>
    <property type="match status" value="1"/>
</dbReference>
<proteinExistence type="inferred from homology"/>
<dbReference type="GO" id="GO:0006233">
    <property type="term" value="P:dTDP biosynthetic process"/>
    <property type="evidence" value="ECO:0007669"/>
    <property type="project" value="InterPro"/>
</dbReference>
<evidence type="ECO:0000256" key="3">
    <source>
        <dbReference type="ARBA" id="ARBA00017144"/>
    </source>
</evidence>
<evidence type="ECO:0000256" key="1">
    <source>
        <dbReference type="ARBA" id="ARBA00009776"/>
    </source>
</evidence>
<evidence type="ECO:0000256" key="5">
    <source>
        <dbReference type="ARBA" id="ARBA00022727"/>
    </source>
</evidence>
<sequence length="222" mass="24499">MKQTAKFITFEGIEGCGKTTQAKLLIDALHQRSVSAILTREPGGTRIGDQIRKILLHSENTDMTPMAELLLYEASRAQHVRELILPNLQNGINVLCDRYGDASIAYQGAGRNIAPDIVKEANALATGGLQPDLTLLIDVTPEQGLARARARNLTFNFAVEEGRFEEEDIRFHRAVREGYLALAQSEPARFCLIDGSGDVEEVQRRIQAVVLPLFENAEQKGS</sequence>
<feature type="binding site" evidence="11">
    <location>
        <begin position="12"/>
        <end position="19"/>
    </location>
    <ligand>
        <name>ATP</name>
        <dbReference type="ChEBI" id="CHEBI:30616"/>
    </ligand>
</feature>
<dbReference type="FunFam" id="3.40.50.300:FF:000225">
    <property type="entry name" value="Thymidylate kinase"/>
    <property type="match status" value="1"/>
</dbReference>
<evidence type="ECO:0000313" key="14">
    <source>
        <dbReference type="Proteomes" id="UP000030700"/>
    </source>
</evidence>
<dbReference type="GO" id="GO:0005524">
    <property type="term" value="F:ATP binding"/>
    <property type="evidence" value="ECO:0007669"/>
    <property type="project" value="UniProtKB-UniRule"/>
</dbReference>
<evidence type="ECO:0000256" key="2">
    <source>
        <dbReference type="ARBA" id="ARBA00012980"/>
    </source>
</evidence>
<accession>A0A0S6W198</accession>
<dbReference type="InterPro" id="IPR018094">
    <property type="entry name" value="Thymidylate_kinase"/>
</dbReference>
<dbReference type="HOGENOM" id="CLU_049131_0_2_0"/>
<keyword evidence="7 11" id="KW-0418">Kinase</keyword>
<dbReference type="HAMAP" id="MF_00165">
    <property type="entry name" value="Thymidylate_kinase"/>
    <property type="match status" value="1"/>
</dbReference>
<evidence type="ECO:0000313" key="13">
    <source>
        <dbReference type="EMBL" id="GAK53559.1"/>
    </source>
</evidence>
<dbReference type="AlphaFoldDB" id="A0A0S6W198"/>
<evidence type="ECO:0000256" key="8">
    <source>
        <dbReference type="ARBA" id="ARBA00022840"/>
    </source>
</evidence>
<dbReference type="PANTHER" id="PTHR10344:SF4">
    <property type="entry name" value="UMP-CMP KINASE 2, MITOCHONDRIAL"/>
    <property type="match status" value="1"/>
</dbReference>
<dbReference type="Pfam" id="PF02223">
    <property type="entry name" value="Thymidylate_kin"/>
    <property type="match status" value="1"/>
</dbReference>
<evidence type="ECO:0000256" key="9">
    <source>
        <dbReference type="ARBA" id="ARBA00048743"/>
    </source>
</evidence>
<keyword evidence="6 11" id="KW-0547">Nucleotide-binding</keyword>
<evidence type="ECO:0000256" key="11">
    <source>
        <dbReference type="HAMAP-Rule" id="MF_00165"/>
    </source>
</evidence>
<dbReference type="PANTHER" id="PTHR10344">
    <property type="entry name" value="THYMIDYLATE KINASE"/>
    <property type="match status" value="1"/>
</dbReference>
<name>A0A0S6W198_9BACT</name>
<evidence type="ECO:0000256" key="10">
    <source>
        <dbReference type="ARBA" id="ARBA00057735"/>
    </source>
</evidence>
<gene>
    <name evidence="11" type="primary">tmk</name>
    <name evidence="13" type="ORF">U14_04825</name>
</gene>
<keyword evidence="8 11" id="KW-0067">ATP-binding</keyword>
<dbReference type="GO" id="GO:0006227">
    <property type="term" value="P:dUDP biosynthetic process"/>
    <property type="evidence" value="ECO:0007669"/>
    <property type="project" value="TreeGrafter"/>
</dbReference>
<dbReference type="EC" id="2.7.4.9" evidence="2 11"/>
<dbReference type="STRING" id="1499966.U14_04825"/>
<dbReference type="SUPFAM" id="SSF52540">
    <property type="entry name" value="P-loop containing nucleoside triphosphate hydrolases"/>
    <property type="match status" value="1"/>
</dbReference>
<organism evidence="13">
    <name type="scientific">Candidatus Moduliflexus flocculans</name>
    <dbReference type="NCBI Taxonomy" id="1499966"/>
    <lineage>
        <taxon>Bacteria</taxon>
        <taxon>Candidatus Moduliflexota</taxon>
        <taxon>Candidatus Moduliflexia</taxon>
        <taxon>Candidatus Moduliflexales</taxon>
        <taxon>Candidatus Moduliflexaceae</taxon>
    </lineage>
</organism>
<dbReference type="InterPro" id="IPR039430">
    <property type="entry name" value="Thymidylate_kin-like_dom"/>
</dbReference>
<dbReference type="EMBL" id="DF820459">
    <property type="protein sequence ID" value="GAK53559.1"/>
    <property type="molecule type" value="Genomic_DNA"/>
</dbReference>
<dbReference type="NCBIfam" id="TIGR00041">
    <property type="entry name" value="DTMP_kinase"/>
    <property type="match status" value="1"/>
</dbReference>
<evidence type="ECO:0000256" key="6">
    <source>
        <dbReference type="ARBA" id="ARBA00022741"/>
    </source>
</evidence>
<dbReference type="Proteomes" id="UP000030700">
    <property type="component" value="Unassembled WGS sequence"/>
</dbReference>
<evidence type="ECO:0000259" key="12">
    <source>
        <dbReference type="Pfam" id="PF02223"/>
    </source>
</evidence>
<keyword evidence="14" id="KW-1185">Reference proteome</keyword>
<comment type="catalytic activity">
    <reaction evidence="9 11">
        <text>dTMP + ATP = dTDP + ADP</text>
        <dbReference type="Rhea" id="RHEA:13517"/>
        <dbReference type="ChEBI" id="CHEBI:30616"/>
        <dbReference type="ChEBI" id="CHEBI:58369"/>
        <dbReference type="ChEBI" id="CHEBI:63528"/>
        <dbReference type="ChEBI" id="CHEBI:456216"/>
        <dbReference type="EC" id="2.7.4.9"/>
    </reaction>
</comment>
<evidence type="ECO:0000256" key="4">
    <source>
        <dbReference type="ARBA" id="ARBA00022679"/>
    </source>
</evidence>
<comment type="similarity">
    <text evidence="1 11">Belongs to the thymidylate kinase family.</text>
</comment>
<keyword evidence="5 11" id="KW-0545">Nucleotide biosynthesis</keyword>
<dbReference type="GO" id="GO:0005829">
    <property type="term" value="C:cytosol"/>
    <property type="evidence" value="ECO:0007669"/>
    <property type="project" value="TreeGrafter"/>
</dbReference>
<comment type="function">
    <text evidence="10 11">Phosphorylation of dTMP to form dTDP in both de novo and salvage pathways of dTTP synthesis.</text>
</comment>
<dbReference type="InterPro" id="IPR027417">
    <property type="entry name" value="P-loop_NTPase"/>
</dbReference>
<dbReference type="GO" id="GO:0006235">
    <property type="term" value="P:dTTP biosynthetic process"/>
    <property type="evidence" value="ECO:0007669"/>
    <property type="project" value="UniProtKB-UniRule"/>
</dbReference>
<keyword evidence="4 11" id="KW-0808">Transferase</keyword>
<protein>
    <recommendedName>
        <fullName evidence="3 11">Thymidylate kinase</fullName>
        <ecNumber evidence="2 11">2.7.4.9</ecNumber>
    </recommendedName>
    <alternativeName>
        <fullName evidence="11">dTMP kinase</fullName>
    </alternativeName>
</protein>
<reference evidence="13" key="1">
    <citation type="journal article" date="2015" name="PeerJ">
        <title>First genomic representation of candidate bacterial phylum KSB3 points to enhanced environmental sensing as a trigger of wastewater bulking.</title>
        <authorList>
            <person name="Sekiguchi Y."/>
            <person name="Ohashi A."/>
            <person name="Parks D.H."/>
            <person name="Yamauchi T."/>
            <person name="Tyson G.W."/>
            <person name="Hugenholtz P."/>
        </authorList>
    </citation>
    <scope>NUCLEOTIDE SEQUENCE [LARGE SCALE GENOMIC DNA]</scope>
</reference>
<dbReference type="GO" id="GO:0004798">
    <property type="term" value="F:dTMP kinase activity"/>
    <property type="evidence" value="ECO:0007669"/>
    <property type="project" value="UniProtKB-UniRule"/>
</dbReference>
<feature type="domain" description="Thymidylate kinase-like" evidence="12">
    <location>
        <begin position="10"/>
        <end position="206"/>
    </location>
</feature>
<dbReference type="Gene3D" id="3.40.50.300">
    <property type="entry name" value="P-loop containing nucleotide triphosphate hydrolases"/>
    <property type="match status" value="1"/>
</dbReference>